<evidence type="ECO:0000313" key="3">
    <source>
        <dbReference type="EMBL" id="MBC5768073.1"/>
    </source>
</evidence>
<keyword evidence="4" id="KW-1185">Reference proteome</keyword>
<evidence type="ECO:0000313" key="4">
    <source>
        <dbReference type="Proteomes" id="UP000596827"/>
    </source>
</evidence>
<dbReference type="Proteomes" id="UP000596827">
    <property type="component" value="Unassembled WGS sequence"/>
</dbReference>
<protein>
    <submittedName>
        <fullName evidence="3">Uncharacterized protein</fullName>
    </submittedName>
</protein>
<feature type="chain" id="PRO_5037588015" evidence="2">
    <location>
        <begin position="23"/>
        <end position="256"/>
    </location>
</feature>
<feature type="signal peptide" evidence="2">
    <location>
        <begin position="1"/>
        <end position="22"/>
    </location>
</feature>
<gene>
    <name evidence="3" type="ORF">H8R02_26655</name>
</gene>
<name>A0A923MEL0_9BURK</name>
<reference evidence="3" key="1">
    <citation type="submission" date="2020-08" db="EMBL/GenBank/DDBJ databases">
        <title>Ramlibacter sp. GTP1 16S ribosomal RNA gene genome sequencing and assembly.</title>
        <authorList>
            <person name="Kang M."/>
        </authorList>
    </citation>
    <scope>NUCLEOTIDE SEQUENCE</scope>
    <source>
        <strain evidence="3">GTP1</strain>
    </source>
</reference>
<keyword evidence="2" id="KW-0732">Signal</keyword>
<evidence type="ECO:0000256" key="1">
    <source>
        <dbReference type="SAM" id="MobiDB-lite"/>
    </source>
</evidence>
<organism evidence="3 4">
    <name type="scientific">Ramlibacter albus</name>
    <dbReference type="NCBI Taxonomy" id="2079448"/>
    <lineage>
        <taxon>Bacteria</taxon>
        <taxon>Pseudomonadati</taxon>
        <taxon>Pseudomonadota</taxon>
        <taxon>Betaproteobacteria</taxon>
        <taxon>Burkholderiales</taxon>
        <taxon>Comamonadaceae</taxon>
        <taxon>Ramlibacter</taxon>
    </lineage>
</organism>
<proteinExistence type="predicted"/>
<dbReference type="EMBL" id="JACORU010000014">
    <property type="protein sequence ID" value="MBC5768073.1"/>
    <property type="molecule type" value="Genomic_DNA"/>
</dbReference>
<evidence type="ECO:0000256" key="2">
    <source>
        <dbReference type="SAM" id="SignalP"/>
    </source>
</evidence>
<dbReference type="RefSeq" id="WP_187084557.1">
    <property type="nucleotide sequence ID" value="NZ_JACORU010000014.1"/>
</dbReference>
<sequence length="256" mass="28065">MTTFARTLVAMAVPFAFGSVAAQDLPAVGSKVQGKVAVGRNTLVFPPGTWDVVWTGDATTGITGDGARSKVARLMAVQRDDAGQWRAMLYHASTLVTTAGIGNWNTTACERRNPLHMDFSGNFKFPECTFVDFLITPRNRPPETDPVYRALWDWSQQNKVKLPVSYLRVWYARYQGGDYVQTQVSVNPEAMGMPPAVVTDRETSEWNAAVLKGDPRRLAYVEELKKWSAELAANARTTVGGGSPKSDSLPPLPQAK</sequence>
<dbReference type="AlphaFoldDB" id="A0A923MEL0"/>
<comment type="caution">
    <text evidence="3">The sequence shown here is derived from an EMBL/GenBank/DDBJ whole genome shotgun (WGS) entry which is preliminary data.</text>
</comment>
<accession>A0A923MEL0</accession>
<feature type="region of interest" description="Disordered" evidence="1">
    <location>
        <begin position="235"/>
        <end position="256"/>
    </location>
</feature>